<protein>
    <submittedName>
        <fullName evidence="2">Uncharacterized protein</fullName>
    </submittedName>
</protein>
<dbReference type="Proteomes" id="UP001221898">
    <property type="component" value="Unassembled WGS sequence"/>
</dbReference>
<feature type="compositionally biased region" description="Polar residues" evidence="1">
    <location>
        <begin position="177"/>
        <end position="193"/>
    </location>
</feature>
<sequence>MRPSARLIGNRNGRNVGAAAKGRPRLNPHVPGAGGPLVCRPRGGLNAALRHDGDNGVRRSSRNRGGCALTQAVPELSATAIAAPALIGDATFQGAVWVGALGESGGPGGETAGRGGQGSRATPRPRIGAALACRASSKAAPPRYPRKDCAKHSGMMGVTLAVCPRVAAEGLGPGLPQTDSSPLRTQTKVNTDSPPHPSLSGPVVFAPSILTLGSSRSTTPSLSAAHDKYSLPNKKTPFRACVCVYANMWL</sequence>
<feature type="region of interest" description="Disordered" evidence="1">
    <location>
        <begin position="172"/>
        <end position="201"/>
    </location>
</feature>
<organism evidence="2 3">
    <name type="scientific">Aldrovandia affinis</name>
    <dbReference type="NCBI Taxonomy" id="143900"/>
    <lineage>
        <taxon>Eukaryota</taxon>
        <taxon>Metazoa</taxon>
        <taxon>Chordata</taxon>
        <taxon>Craniata</taxon>
        <taxon>Vertebrata</taxon>
        <taxon>Euteleostomi</taxon>
        <taxon>Actinopterygii</taxon>
        <taxon>Neopterygii</taxon>
        <taxon>Teleostei</taxon>
        <taxon>Notacanthiformes</taxon>
        <taxon>Halosauridae</taxon>
        <taxon>Aldrovandia</taxon>
    </lineage>
</organism>
<name>A0AAD7X2T7_9TELE</name>
<comment type="caution">
    <text evidence="2">The sequence shown here is derived from an EMBL/GenBank/DDBJ whole genome shotgun (WGS) entry which is preliminary data.</text>
</comment>
<dbReference type="AlphaFoldDB" id="A0AAD7X2T7"/>
<dbReference type="EMBL" id="JAINUG010000002">
    <property type="protein sequence ID" value="KAJ8418422.1"/>
    <property type="molecule type" value="Genomic_DNA"/>
</dbReference>
<reference evidence="2" key="1">
    <citation type="journal article" date="2023" name="Science">
        <title>Genome structures resolve the early diversification of teleost fishes.</title>
        <authorList>
            <person name="Parey E."/>
            <person name="Louis A."/>
            <person name="Montfort J."/>
            <person name="Bouchez O."/>
            <person name="Roques C."/>
            <person name="Iampietro C."/>
            <person name="Lluch J."/>
            <person name="Castinel A."/>
            <person name="Donnadieu C."/>
            <person name="Desvignes T."/>
            <person name="Floi Bucao C."/>
            <person name="Jouanno E."/>
            <person name="Wen M."/>
            <person name="Mejri S."/>
            <person name="Dirks R."/>
            <person name="Jansen H."/>
            <person name="Henkel C."/>
            <person name="Chen W.J."/>
            <person name="Zahm M."/>
            <person name="Cabau C."/>
            <person name="Klopp C."/>
            <person name="Thompson A.W."/>
            <person name="Robinson-Rechavi M."/>
            <person name="Braasch I."/>
            <person name="Lecointre G."/>
            <person name="Bobe J."/>
            <person name="Postlethwait J.H."/>
            <person name="Berthelot C."/>
            <person name="Roest Crollius H."/>
            <person name="Guiguen Y."/>
        </authorList>
    </citation>
    <scope>NUCLEOTIDE SEQUENCE</scope>
    <source>
        <strain evidence="2">NC1722</strain>
    </source>
</reference>
<evidence type="ECO:0000313" key="3">
    <source>
        <dbReference type="Proteomes" id="UP001221898"/>
    </source>
</evidence>
<evidence type="ECO:0000256" key="1">
    <source>
        <dbReference type="SAM" id="MobiDB-lite"/>
    </source>
</evidence>
<gene>
    <name evidence="2" type="ORF">AAFF_G00141310</name>
</gene>
<proteinExistence type="predicted"/>
<keyword evidence="3" id="KW-1185">Reference proteome</keyword>
<accession>A0AAD7X2T7</accession>
<feature type="region of interest" description="Disordered" evidence="1">
    <location>
        <begin position="1"/>
        <end position="35"/>
    </location>
</feature>
<evidence type="ECO:0000313" key="2">
    <source>
        <dbReference type="EMBL" id="KAJ8418422.1"/>
    </source>
</evidence>